<organism evidence="2 3">
    <name type="scientific">Kineosporia succinea</name>
    <dbReference type="NCBI Taxonomy" id="84632"/>
    <lineage>
        <taxon>Bacteria</taxon>
        <taxon>Bacillati</taxon>
        <taxon>Actinomycetota</taxon>
        <taxon>Actinomycetes</taxon>
        <taxon>Kineosporiales</taxon>
        <taxon>Kineosporiaceae</taxon>
        <taxon>Kineosporia</taxon>
    </lineage>
</organism>
<dbReference type="RefSeq" id="WP_307237397.1">
    <property type="nucleotide sequence ID" value="NZ_JAUSQZ010000001.1"/>
</dbReference>
<gene>
    <name evidence="2" type="ORF">J2S57_000325</name>
</gene>
<dbReference type="InterPro" id="IPR025965">
    <property type="entry name" value="FlgD/Vpr_Ig-like"/>
</dbReference>
<sequence length="772" mass="79146">MAVITSLASPARADDVSLTVPLHTRATDVTLIGASTTGAAVLQTAPSAQDPDVVQTGAWGATLKPRPEVVTTPGFREYFQQGAVSDGTLGWGMAFVGSISSSTHLHRTDLITGATTTDGRISGRSFTLTGSSWVSSPDPWSVLPFGSQKLLEYPLSSLPNGEWASLPTTLWKPGVPSGTTPVDTLTAWAADTTSAVVATRSIDGGSSFQPDGPLQILGVPLGGGTPQLLATGPAAGLTGLAIGASTVAWATDSGTTRSVSAVARTGGTPLTRVETDADADLAHLSVTDDGTVGYLVPGGSTGVTLRTVNGSTTADLALPAGSAGLDAVGRDFVTATGRGTAPGVYRISPGGSPVLAAPLTPAGYPLGAWDLAAGRVYYTDRSRGSARSLPIFSRAVGAELGAETELSAPAGSLPGPSGRPTDQIELPVAFSGARGLVGSPRYNLQWDVLDRGERIAVLEQTPVKNRGYREFPEADPQISGPYVSLGGQIQRTDGQPLFTLPAAARTAAQVSLFGSQALYGTTASRRGQVWLVNAEKPRPVKLFEQTCAHAPAVALWGRTAVWLNCTGTRAAVRDLVTGTTRSVATGTTDPDPGLTLGEGALAWLTGGTVTVLDLSGPASAPVPLAGTGITSLALDTGRIATTDASGLTVAPLPFEVASHPRLTGLTRLLGFSPDGDGVRDVWAPTFDTTEALDSATLRITSEKTGRTVYSQTTRDVADGGIRDLRWDGFLASGLGAPRGYYTWSLTAESPTGAALTTAADGKKIAGRIELSR</sequence>
<evidence type="ECO:0000313" key="3">
    <source>
        <dbReference type="Proteomes" id="UP001235712"/>
    </source>
</evidence>
<protein>
    <recommendedName>
        <fullName evidence="1">FlgD/Vpr Ig-like domain-containing protein</fullName>
    </recommendedName>
</protein>
<evidence type="ECO:0000259" key="1">
    <source>
        <dbReference type="Pfam" id="PF13860"/>
    </source>
</evidence>
<proteinExistence type="predicted"/>
<reference evidence="2 3" key="1">
    <citation type="submission" date="2023-07" db="EMBL/GenBank/DDBJ databases">
        <title>Sequencing the genomes of 1000 actinobacteria strains.</title>
        <authorList>
            <person name="Klenk H.-P."/>
        </authorList>
    </citation>
    <scope>NUCLEOTIDE SEQUENCE [LARGE SCALE GENOMIC DNA]</scope>
    <source>
        <strain evidence="2 3">DSM 44388</strain>
    </source>
</reference>
<dbReference type="Proteomes" id="UP001235712">
    <property type="component" value="Unassembled WGS sequence"/>
</dbReference>
<dbReference type="Pfam" id="PF13860">
    <property type="entry name" value="FlgD_ig"/>
    <property type="match status" value="1"/>
</dbReference>
<dbReference type="EMBL" id="JAUSQZ010000001">
    <property type="protein sequence ID" value="MDP9824576.1"/>
    <property type="molecule type" value="Genomic_DNA"/>
</dbReference>
<dbReference type="SUPFAM" id="SSF82171">
    <property type="entry name" value="DPP6 N-terminal domain-like"/>
    <property type="match status" value="1"/>
</dbReference>
<feature type="domain" description="FlgD/Vpr Ig-like" evidence="1">
    <location>
        <begin position="686"/>
        <end position="749"/>
    </location>
</feature>
<keyword evidence="3" id="KW-1185">Reference proteome</keyword>
<comment type="caution">
    <text evidence="2">The sequence shown here is derived from an EMBL/GenBank/DDBJ whole genome shotgun (WGS) entry which is preliminary data.</text>
</comment>
<evidence type="ECO:0000313" key="2">
    <source>
        <dbReference type="EMBL" id="MDP9824576.1"/>
    </source>
</evidence>
<name>A0ABT9NVX5_9ACTN</name>
<accession>A0ABT9NVX5</accession>